<feature type="transmembrane region" description="Helical" evidence="1">
    <location>
        <begin position="99"/>
        <end position="117"/>
    </location>
</feature>
<evidence type="ECO:0008006" key="5">
    <source>
        <dbReference type="Google" id="ProtNLM"/>
    </source>
</evidence>
<keyword evidence="1" id="KW-0472">Membrane</keyword>
<dbReference type="Proteomes" id="UP000602057">
    <property type="component" value="Unassembled WGS sequence"/>
</dbReference>
<accession>A0A8J6Q9F8</accession>
<keyword evidence="2" id="KW-0732">Signal</keyword>
<sequence length="135" mass="15527">MGVIKKYLKKKIGSILMLFLLVQSCTVYRAAPVNLEKAYKSNLKTRVVTNQNHVIKFKRIDYEDGKYYGVKKKRGKILKVMINEDNIEKVNIKDKAKSTLVSILVPIVIAVPVYYILKPSFEWKSDKLLSFEGSL</sequence>
<feature type="chain" id="PRO_5035162995" description="Lipoprotein" evidence="2">
    <location>
        <begin position="30"/>
        <end position="135"/>
    </location>
</feature>
<dbReference type="EMBL" id="JACVXC010000005">
    <property type="protein sequence ID" value="MBD0836359.1"/>
    <property type="molecule type" value="Genomic_DNA"/>
</dbReference>
<evidence type="ECO:0000256" key="2">
    <source>
        <dbReference type="SAM" id="SignalP"/>
    </source>
</evidence>
<proteinExistence type="predicted"/>
<name>A0A8J6Q9F8_9FLAO</name>
<evidence type="ECO:0000313" key="4">
    <source>
        <dbReference type="Proteomes" id="UP000602057"/>
    </source>
</evidence>
<organism evidence="3 4">
    <name type="scientific">Aestuariibaculum suncheonense</name>
    <dbReference type="NCBI Taxonomy" id="1028745"/>
    <lineage>
        <taxon>Bacteria</taxon>
        <taxon>Pseudomonadati</taxon>
        <taxon>Bacteroidota</taxon>
        <taxon>Flavobacteriia</taxon>
        <taxon>Flavobacteriales</taxon>
        <taxon>Flavobacteriaceae</taxon>
    </lineage>
</organism>
<evidence type="ECO:0000256" key="1">
    <source>
        <dbReference type="SAM" id="Phobius"/>
    </source>
</evidence>
<comment type="caution">
    <text evidence="3">The sequence shown here is derived from an EMBL/GenBank/DDBJ whole genome shotgun (WGS) entry which is preliminary data.</text>
</comment>
<dbReference type="RefSeq" id="WP_188216853.1">
    <property type="nucleotide sequence ID" value="NZ_BAABGH010000002.1"/>
</dbReference>
<protein>
    <recommendedName>
        <fullName evidence="5">Lipoprotein</fullName>
    </recommendedName>
</protein>
<reference evidence="3" key="1">
    <citation type="journal article" date="2013" name="Int. J. Syst. Evol. Microbiol.">
        <title>Aestuariibaculum suncheonense gen. nov., sp. nov., a marine bacterium of the family Flavobacteriaceae isolated from a tidal flat and emended descriptions of the genera Gaetbulibacter and Tamlana.</title>
        <authorList>
            <person name="Jeong S.H."/>
            <person name="Park M.S."/>
            <person name="Jin H.M."/>
            <person name="Lee K."/>
            <person name="Park W."/>
            <person name="Jeon C.O."/>
        </authorList>
    </citation>
    <scope>NUCLEOTIDE SEQUENCE</scope>
    <source>
        <strain evidence="3">SC17</strain>
    </source>
</reference>
<reference evidence="3" key="2">
    <citation type="submission" date="2020-09" db="EMBL/GenBank/DDBJ databases">
        <authorList>
            <person name="Wu Z."/>
        </authorList>
    </citation>
    <scope>NUCLEOTIDE SEQUENCE</scope>
    <source>
        <strain evidence="3">SC17</strain>
    </source>
</reference>
<feature type="signal peptide" evidence="2">
    <location>
        <begin position="1"/>
        <end position="29"/>
    </location>
</feature>
<gene>
    <name evidence="3" type="ORF">ICJ84_13030</name>
</gene>
<dbReference type="AlphaFoldDB" id="A0A8J6Q9F8"/>
<keyword evidence="4" id="KW-1185">Reference proteome</keyword>
<keyword evidence="1" id="KW-0812">Transmembrane</keyword>
<evidence type="ECO:0000313" key="3">
    <source>
        <dbReference type="EMBL" id="MBD0836359.1"/>
    </source>
</evidence>
<keyword evidence="1" id="KW-1133">Transmembrane helix</keyword>
<dbReference type="PROSITE" id="PS51257">
    <property type="entry name" value="PROKAR_LIPOPROTEIN"/>
    <property type="match status" value="1"/>
</dbReference>